<reference evidence="2" key="1">
    <citation type="submission" date="2013-02" db="EMBL/GenBank/DDBJ databases">
        <authorList>
            <person name="Hughes D."/>
        </authorList>
    </citation>
    <scope>NUCLEOTIDE SEQUENCE</scope>
    <source>
        <strain>Durham</strain>
        <strain evidence="2">NC isolate 2 -- Noor lab</strain>
    </source>
</reference>
<reference evidence="1" key="2">
    <citation type="submission" date="2015-06" db="UniProtKB">
        <authorList>
            <consortium name="EnsemblMetazoa"/>
        </authorList>
    </citation>
    <scope>IDENTIFICATION</scope>
</reference>
<dbReference type="EnsemblMetazoa" id="MESCA001575-RA">
    <property type="protein sequence ID" value="MESCA001575-PA"/>
    <property type="gene ID" value="MESCA001575"/>
</dbReference>
<dbReference type="EMBL" id="CAQQ02061108">
    <property type="status" value="NOT_ANNOTATED_CDS"/>
    <property type="molecule type" value="Genomic_DNA"/>
</dbReference>
<evidence type="ECO:0000313" key="1">
    <source>
        <dbReference type="EnsemblMetazoa" id="MESCA001575-PA"/>
    </source>
</evidence>
<keyword evidence="2" id="KW-1185">Reference proteome</keyword>
<dbReference type="AlphaFoldDB" id="T1GE18"/>
<dbReference type="Proteomes" id="UP000015102">
    <property type="component" value="Unassembled WGS sequence"/>
</dbReference>
<proteinExistence type="predicted"/>
<sequence length="88" mass="10631">MKTKKRKKNCVKYLSTLLRKYQKQKARFEEFNHEQAHEPSIRFRLINNCLPYFTGSRAIFGIPKCPLSRASKKQNPPWCYHYIAYYNN</sequence>
<dbReference type="HOGENOM" id="CLU_2471630_0_0_1"/>
<protein>
    <submittedName>
        <fullName evidence="1">Uncharacterized protein</fullName>
    </submittedName>
</protein>
<dbReference type="EMBL" id="CAQQ02061107">
    <property type="status" value="NOT_ANNOTATED_CDS"/>
    <property type="molecule type" value="Genomic_DNA"/>
</dbReference>
<name>T1GE18_MEGSC</name>
<organism evidence="1 2">
    <name type="scientific">Megaselia scalaris</name>
    <name type="common">Humpbacked fly</name>
    <name type="synonym">Phora scalaris</name>
    <dbReference type="NCBI Taxonomy" id="36166"/>
    <lineage>
        <taxon>Eukaryota</taxon>
        <taxon>Metazoa</taxon>
        <taxon>Ecdysozoa</taxon>
        <taxon>Arthropoda</taxon>
        <taxon>Hexapoda</taxon>
        <taxon>Insecta</taxon>
        <taxon>Pterygota</taxon>
        <taxon>Neoptera</taxon>
        <taxon>Endopterygota</taxon>
        <taxon>Diptera</taxon>
        <taxon>Brachycera</taxon>
        <taxon>Muscomorpha</taxon>
        <taxon>Platypezoidea</taxon>
        <taxon>Phoridae</taxon>
        <taxon>Megaseliini</taxon>
        <taxon>Megaselia</taxon>
    </lineage>
</organism>
<evidence type="ECO:0000313" key="2">
    <source>
        <dbReference type="Proteomes" id="UP000015102"/>
    </source>
</evidence>
<accession>T1GE18</accession>